<dbReference type="EMBL" id="AP028910">
    <property type="protein sequence ID" value="BES90098.1"/>
    <property type="molecule type" value="Genomic_DNA"/>
</dbReference>
<name>A0ABN7ADN1_9HEMI</name>
<dbReference type="InterPro" id="IPR031993">
    <property type="entry name" value="DUF4789"/>
</dbReference>
<feature type="domain" description="DUF4789" evidence="2">
    <location>
        <begin position="255"/>
        <end position="309"/>
    </location>
</feature>
<keyword evidence="4" id="KW-1185">Reference proteome</keyword>
<accession>A0ABN7ADN1</accession>
<dbReference type="PANTHER" id="PTHR21177">
    <property type="entry name" value="IP06524P-RELATED"/>
    <property type="match status" value="1"/>
</dbReference>
<evidence type="ECO:0000256" key="1">
    <source>
        <dbReference type="SAM" id="SignalP"/>
    </source>
</evidence>
<organism evidence="3 4">
    <name type="scientific">Nesidiocoris tenuis</name>
    <dbReference type="NCBI Taxonomy" id="355587"/>
    <lineage>
        <taxon>Eukaryota</taxon>
        <taxon>Metazoa</taxon>
        <taxon>Ecdysozoa</taxon>
        <taxon>Arthropoda</taxon>
        <taxon>Hexapoda</taxon>
        <taxon>Insecta</taxon>
        <taxon>Pterygota</taxon>
        <taxon>Neoptera</taxon>
        <taxon>Paraneoptera</taxon>
        <taxon>Hemiptera</taxon>
        <taxon>Heteroptera</taxon>
        <taxon>Panheteroptera</taxon>
        <taxon>Cimicomorpha</taxon>
        <taxon>Miridae</taxon>
        <taxon>Dicyphina</taxon>
        <taxon>Nesidiocoris</taxon>
    </lineage>
</organism>
<dbReference type="Pfam" id="PF16033">
    <property type="entry name" value="DUF4789"/>
    <property type="match status" value="2"/>
</dbReference>
<sequence>MGYHSRTLGLPTIVAALFVARLATTAASSVATPPWGDLERNPCTSEPNGWQLLFWPLDGKCYKIFQKGYPCPESMELTLGKGGVAECQCPPGTAQSPRDAICYKLFSRGPCDENEYFAPIAADPKRHRWGVCVRIERCKEGEVFWPKDKKCQPAFKRGPCPQGLLLGEQDGIGECKCDPAQMSSHYWEPSASCYDHYVQGPCEKGQVFLPEGTCGCDQALEQYHPETEKCYSIGTIGPCAAGNKFQAAFNETTELVNGVCTCKDGHLLWPENGQCYRPFTRGPCGLGGMLEVDYENGKEVLKCTPLPCGPGKLYFPGGKGCHKVGTNGPCPEDQVVLFQDNLESSLDSISYLGVCGCQVYQQSSESFYPTLRALKPNENGRCSSPRKSEQLKVLPTVPGTQSNTDSETGQCLTKREMVLWPDNSCQLLYSQGPCKDGEWVVPDRGKGQRQGRGWKMGKCECRPGYTITTADRGTICQSPSVMLARFLNSSNIAAAKPTGQ</sequence>
<proteinExistence type="predicted"/>
<gene>
    <name evidence="3" type="ORF">NTJ_02905</name>
</gene>
<dbReference type="PANTHER" id="PTHR21177:SF7">
    <property type="entry name" value="GH11627P"/>
    <property type="match status" value="1"/>
</dbReference>
<keyword evidence="1" id="KW-0732">Signal</keyword>
<reference evidence="3 4" key="1">
    <citation type="submission" date="2023-09" db="EMBL/GenBank/DDBJ databases">
        <title>Nesidiocoris tenuis whole genome shotgun sequence.</title>
        <authorList>
            <person name="Shibata T."/>
            <person name="Shimoda M."/>
            <person name="Kobayashi T."/>
            <person name="Uehara T."/>
        </authorList>
    </citation>
    <scope>NUCLEOTIDE SEQUENCE [LARGE SCALE GENOMIC DNA]</scope>
    <source>
        <strain evidence="3 4">Japan</strain>
    </source>
</reference>
<feature type="domain" description="DUF4789" evidence="2">
    <location>
        <begin position="70"/>
        <end position="139"/>
    </location>
</feature>
<dbReference type="Proteomes" id="UP001307889">
    <property type="component" value="Chromosome 2"/>
</dbReference>
<feature type="signal peptide" evidence="1">
    <location>
        <begin position="1"/>
        <end position="27"/>
    </location>
</feature>
<evidence type="ECO:0000259" key="2">
    <source>
        <dbReference type="Pfam" id="PF16033"/>
    </source>
</evidence>
<feature type="chain" id="PRO_5046097974" description="DUF4789 domain-containing protein" evidence="1">
    <location>
        <begin position="28"/>
        <end position="500"/>
    </location>
</feature>
<protein>
    <recommendedName>
        <fullName evidence="2">DUF4789 domain-containing protein</fullName>
    </recommendedName>
</protein>
<evidence type="ECO:0000313" key="4">
    <source>
        <dbReference type="Proteomes" id="UP001307889"/>
    </source>
</evidence>
<evidence type="ECO:0000313" key="3">
    <source>
        <dbReference type="EMBL" id="BES90098.1"/>
    </source>
</evidence>